<evidence type="ECO:0000313" key="2">
    <source>
        <dbReference type="Proteomes" id="UP001196413"/>
    </source>
</evidence>
<dbReference type="Proteomes" id="UP001196413">
    <property type="component" value="Unassembled WGS sequence"/>
</dbReference>
<reference evidence="1" key="1">
    <citation type="submission" date="2021-06" db="EMBL/GenBank/DDBJ databases">
        <title>Parelaphostrongylus tenuis whole genome reference sequence.</title>
        <authorList>
            <person name="Garwood T.J."/>
            <person name="Larsen P.A."/>
            <person name="Fountain-Jones N.M."/>
            <person name="Garbe J.R."/>
            <person name="Macchietto M.G."/>
            <person name="Kania S.A."/>
            <person name="Gerhold R.W."/>
            <person name="Richards J.E."/>
            <person name="Wolf T.M."/>
        </authorList>
    </citation>
    <scope>NUCLEOTIDE SEQUENCE</scope>
    <source>
        <strain evidence="1">MNPRO001-30</strain>
        <tissue evidence="1">Meninges</tissue>
    </source>
</reference>
<proteinExistence type="predicted"/>
<name>A0AAD5MNM4_PARTN</name>
<sequence length="54" mass="5956">MGTSEAASNAEICHHFYLQYVVLIMQSVSEIPGNQSLAKFADLSVHLLVDRHPS</sequence>
<protein>
    <submittedName>
        <fullName evidence="1">Uncharacterized protein</fullName>
    </submittedName>
</protein>
<evidence type="ECO:0000313" key="1">
    <source>
        <dbReference type="EMBL" id="KAJ1361865.1"/>
    </source>
</evidence>
<organism evidence="1 2">
    <name type="scientific">Parelaphostrongylus tenuis</name>
    <name type="common">Meningeal worm</name>
    <dbReference type="NCBI Taxonomy" id="148309"/>
    <lineage>
        <taxon>Eukaryota</taxon>
        <taxon>Metazoa</taxon>
        <taxon>Ecdysozoa</taxon>
        <taxon>Nematoda</taxon>
        <taxon>Chromadorea</taxon>
        <taxon>Rhabditida</taxon>
        <taxon>Rhabditina</taxon>
        <taxon>Rhabditomorpha</taxon>
        <taxon>Strongyloidea</taxon>
        <taxon>Metastrongylidae</taxon>
        <taxon>Parelaphostrongylus</taxon>
    </lineage>
</organism>
<keyword evidence="2" id="KW-1185">Reference proteome</keyword>
<gene>
    <name evidence="1" type="ORF">KIN20_021232</name>
</gene>
<dbReference type="AlphaFoldDB" id="A0AAD5MNM4"/>
<dbReference type="EMBL" id="JAHQIW010004280">
    <property type="protein sequence ID" value="KAJ1361865.1"/>
    <property type="molecule type" value="Genomic_DNA"/>
</dbReference>
<accession>A0AAD5MNM4</accession>
<comment type="caution">
    <text evidence="1">The sequence shown here is derived from an EMBL/GenBank/DDBJ whole genome shotgun (WGS) entry which is preliminary data.</text>
</comment>